<dbReference type="GO" id="GO:0046872">
    <property type="term" value="F:metal ion binding"/>
    <property type="evidence" value="ECO:0007669"/>
    <property type="project" value="InterPro"/>
</dbReference>
<dbReference type="SUPFAM" id="SSF56059">
    <property type="entry name" value="Glutathione synthetase ATP-binding domain-like"/>
    <property type="match status" value="1"/>
</dbReference>
<evidence type="ECO:0000256" key="1">
    <source>
        <dbReference type="ARBA" id="ARBA00022598"/>
    </source>
</evidence>
<name>A0A077NST4_XENBV</name>
<sequence>MKEYVALVDVYSSGNFFPCFFKENGISLIHVQSTPELMPSMLGPDLSEYEINLVYTGYNLDEIVNFLKEKEVIAVIAGQEPGVTLADLLSESLNLKNSNGTKLSSSRRNKYDMSESLHKNNIKAACQIKSPNKEDIIDWVNNKSGYPCVVKPLSSASTDGVTICFNERDVSDACDIVLKNKDIFGIENKEILVQSFLDGDEYIVDTVSCNGHVYICGIWKYVKKIVYGGKKIYDRDVLIDENSYEAKLLIDYIYKILPSLGIMNGPAHAEIILTNEGPVLVEVGARLNGNMEPDFHDIVLGNNQARITYISYCSPDRFIKNFSGKKYSKLKEACVLNTSTKLDGVISAINEKIVNEIKELNTVFKLSVKYGIGRKITPTIDLLSSPLRIFIFSDEITAIESDCKNIDSIKDGVYELNV</sequence>
<dbReference type="EMBL" id="CBSX010000081">
    <property type="protein sequence ID" value="CDH05127.1"/>
    <property type="molecule type" value="Genomic_DNA"/>
</dbReference>
<accession>A0A077NST4</accession>
<organism evidence="6">
    <name type="scientific">Xenorhabdus bovienii str. oregonense</name>
    <dbReference type="NCBI Taxonomy" id="1398202"/>
    <lineage>
        <taxon>Bacteria</taxon>
        <taxon>Pseudomonadati</taxon>
        <taxon>Pseudomonadota</taxon>
        <taxon>Gammaproteobacteria</taxon>
        <taxon>Enterobacterales</taxon>
        <taxon>Morganellaceae</taxon>
        <taxon>Xenorhabdus</taxon>
    </lineage>
</organism>
<dbReference type="GO" id="GO:0005524">
    <property type="term" value="F:ATP binding"/>
    <property type="evidence" value="ECO:0007669"/>
    <property type="project" value="UniProtKB-UniRule"/>
</dbReference>
<dbReference type="RefSeq" id="WP_038255552.1">
    <property type="nucleotide sequence ID" value="NZ_CAWLUU010000151.1"/>
</dbReference>
<dbReference type="InterPro" id="IPR052032">
    <property type="entry name" value="ATP-dep_AA_Ligase"/>
</dbReference>
<dbReference type="AlphaFoldDB" id="A0A077NST4"/>
<feature type="domain" description="ATP-grasp" evidence="5">
    <location>
        <begin position="114"/>
        <end position="313"/>
    </location>
</feature>
<dbReference type="PANTHER" id="PTHR43585:SF2">
    <property type="entry name" value="ATP-GRASP ENZYME FSQD"/>
    <property type="match status" value="1"/>
</dbReference>
<dbReference type="NCBIfam" id="NF005543">
    <property type="entry name" value="PRK07206.1"/>
    <property type="match status" value="1"/>
</dbReference>
<dbReference type="PROSITE" id="PS50975">
    <property type="entry name" value="ATP_GRASP"/>
    <property type="match status" value="1"/>
</dbReference>
<keyword evidence="2 4" id="KW-0547">Nucleotide-binding</keyword>
<evidence type="ECO:0000313" key="6">
    <source>
        <dbReference type="EMBL" id="CDH05127.1"/>
    </source>
</evidence>
<dbReference type="GO" id="GO:0004637">
    <property type="term" value="F:phosphoribosylamine-glycine ligase activity"/>
    <property type="evidence" value="ECO:0007669"/>
    <property type="project" value="UniProtKB-EC"/>
</dbReference>
<dbReference type="Gene3D" id="3.30.470.20">
    <property type="entry name" value="ATP-grasp fold, B domain"/>
    <property type="match status" value="1"/>
</dbReference>
<dbReference type="Proteomes" id="UP000028483">
    <property type="component" value="Unassembled WGS sequence"/>
</dbReference>
<protein>
    <submittedName>
        <fullName evidence="6">Phosphoribosylglycinamide synthetase, ATP-grasp (A) domain protein</fullName>
        <ecNumber evidence="6">6.3.4.13</ecNumber>
    </submittedName>
</protein>
<comment type="caution">
    <text evidence="6">The sequence shown here is derived from an EMBL/GenBank/DDBJ whole genome shotgun (WGS) entry which is preliminary data.</text>
</comment>
<evidence type="ECO:0000256" key="4">
    <source>
        <dbReference type="PROSITE-ProRule" id="PRU00409"/>
    </source>
</evidence>
<proteinExistence type="predicted"/>
<evidence type="ECO:0000256" key="2">
    <source>
        <dbReference type="ARBA" id="ARBA00022741"/>
    </source>
</evidence>
<gene>
    <name evidence="6" type="primary">purD</name>
    <name evidence="6" type="ORF">XBO1_1710048</name>
</gene>
<dbReference type="PANTHER" id="PTHR43585">
    <property type="entry name" value="FUMIPYRROLE BIOSYNTHESIS PROTEIN C"/>
    <property type="match status" value="1"/>
</dbReference>
<dbReference type="EC" id="6.3.4.13" evidence="6"/>
<evidence type="ECO:0000259" key="5">
    <source>
        <dbReference type="PROSITE" id="PS50975"/>
    </source>
</evidence>
<keyword evidence="1 6" id="KW-0436">Ligase</keyword>
<keyword evidence="3 4" id="KW-0067">ATP-binding</keyword>
<reference evidence="6" key="1">
    <citation type="submission" date="2013-07" db="EMBL/GenBank/DDBJ databases">
        <title>Sub-species coevolution in mutualistic symbiosis.</title>
        <authorList>
            <person name="Murfin K."/>
            <person name="Klassen J."/>
            <person name="Lee M."/>
            <person name="Forst S."/>
            <person name="Stock P."/>
            <person name="Goodrich-Blair H."/>
        </authorList>
    </citation>
    <scope>NUCLEOTIDE SEQUENCE [LARGE SCALE GENOMIC DNA]</scope>
    <source>
        <strain evidence="6">Oregonense</strain>
    </source>
</reference>
<dbReference type="HOGENOM" id="CLU_029016_3_1_6"/>
<evidence type="ECO:0000256" key="3">
    <source>
        <dbReference type="ARBA" id="ARBA00022840"/>
    </source>
</evidence>
<dbReference type="Pfam" id="PF13535">
    <property type="entry name" value="ATP-grasp_4"/>
    <property type="match status" value="1"/>
</dbReference>
<dbReference type="InterPro" id="IPR011761">
    <property type="entry name" value="ATP-grasp"/>
</dbReference>